<organism evidence="1 2">
    <name type="scientific">Smallanthus sonchifolius</name>
    <dbReference type="NCBI Taxonomy" id="185202"/>
    <lineage>
        <taxon>Eukaryota</taxon>
        <taxon>Viridiplantae</taxon>
        <taxon>Streptophyta</taxon>
        <taxon>Embryophyta</taxon>
        <taxon>Tracheophyta</taxon>
        <taxon>Spermatophyta</taxon>
        <taxon>Magnoliopsida</taxon>
        <taxon>eudicotyledons</taxon>
        <taxon>Gunneridae</taxon>
        <taxon>Pentapetalae</taxon>
        <taxon>asterids</taxon>
        <taxon>campanulids</taxon>
        <taxon>Asterales</taxon>
        <taxon>Asteraceae</taxon>
        <taxon>Asteroideae</taxon>
        <taxon>Heliantheae alliance</taxon>
        <taxon>Millerieae</taxon>
        <taxon>Smallanthus</taxon>
    </lineage>
</organism>
<dbReference type="EMBL" id="CM042025">
    <property type="protein sequence ID" value="KAI3807678.1"/>
    <property type="molecule type" value="Genomic_DNA"/>
</dbReference>
<reference evidence="1 2" key="2">
    <citation type="journal article" date="2022" name="Mol. Ecol. Resour.">
        <title>The genomes of chicory, endive, great burdock and yacon provide insights into Asteraceae paleo-polyploidization history and plant inulin production.</title>
        <authorList>
            <person name="Fan W."/>
            <person name="Wang S."/>
            <person name="Wang H."/>
            <person name="Wang A."/>
            <person name="Jiang F."/>
            <person name="Liu H."/>
            <person name="Zhao H."/>
            <person name="Xu D."/>
            <person name="Zhang Y."/>
        </authorList>
    </citation>
    <scope>NUCLEOTIDE SEQUENCE [LARGE SCALE GENOMIC DNA]</scope>
    <source>
        <strain evidence="2">cv. Yunnan</strain>
        <tissue evidence="1">Leaves</tissue>
    </source>
</reference>
<dbReference type="Proteomes" id="UP001056120">
    <property type="component" value="Linkage Group LG08"/>
</dbReference>
<gene>
    <name evidence="1" type="ORF">L1987_23611</name>
</gene>
<comment type="caution">
    <text evidence="1">The sequence shown here is derived from an EMBL/GenBank/DDBJ whole genome shotgun (WGS) entry which is preliminary data.</text>
</comment>
<evidence type="ECO:0000313" key="1">
    <source>
        <dbReference type="EMBL" id="KAI3807678.1"/>
    </source>
</evidence>
<keyword evidence="2" id="KW-1185">Reference proteome</keyword>
<accession>A0ACB9IJG5</accession>
<proteinExistence type="predicted"/>
<sequence>MAICDPDSSVFLHGDLELTIFEARCLPNMDLATERVRRCLKVFHLCKSSKKSKKPKSNHKVITSDPYVSVCLTGATVARTRVISNSQYPVWNEHIVAPVAHPVSQVEFQVKDNDMFGADMIGVAAISANWIKSGELIEDWFPILGPFGKPPKAKAAVRLKLRFIPYDVENFRNSIGTDDLFGLNKSYFPMRHGCNVMLYQDAHVGEGRLPEIELEGDSESFKQRGCWEDMCHDIMEARHLVYVVGWSIFDKVKLVRETTKPLPKDVDWTLGELLKCKSQEGVKVLLLVWDDKTSHDKFFLKTV</sequence>
<protein>
    <submittedName>
        <fullName evidence="1">Uncharacterized protein</fullName>
    </submittedName>
</protein>
<reference evidence="2" key="1">
    <citation type="journal article" date="2022" name="Mol. Ecol. Resour.">
        <title>The genomes of chicory, endive, great burdock and yacon provide insights into Asteraceae palaeo-polyploidization history and plant inulin production.</title>
        <authorList>
            <person name="Fan W."/>
            <person name="Wang S."/>
            <person name="Wang H."/>
            <person name="Wang A."/>
            <person name="Jiang F."/>
            <person name="Liu H."/>
            <person name="Zhao H."/>
            <person name="Xu D."/>
            <person name="Zhang Y."/>
        </authorList>
    </citation>
    <scope>NUCLEOTIDE SEQUENCE [LARGE SCALE GENOMIC DNA]</scope>
    <source>
        <strain evidence="2">cv. Yunnan</strain>
    </source>
</reference>
<evidence type="ECO:0000313" key="2">
    <source>
        <dbReference type="Proteomes" id="UP001056120"/>
    </source>
</evidence>
<name>A0ACB9IJG5_9ASTR</name>